<sequence length="53" mass="6445">MWFFWIRSYFHVSFSLFSVLRCSLPCFLSNIQSCTYRKRSRPISSIFCCFECL</sequence>
<keyword evidence="1" id="KW-0732">Signal</keyword>
<keyword evidence="3" id="KW-1185">Reference proteome</keyword>
<feature type="chain" id="PRO_5022889713" evidence="1">
    <location>
        <begin position="16"/>
        <end position="53"/>
    </location>
</feature>
<dbReference type="EMBL" id="ML213603">
    <property type="protein sequence ID" value="TFK38397.1"/>
    <property type="molecule type" value="Genomic_DNA"/>
</dbReference>
<gene>
    <name evidence="2" type="ORF">BDQ12DRAFT_683601</name>
</gene>
<accession>A0A5C3M0V4</accession>
<evidence type="ECO:0000313" key="3">
    <source>
        <dbReference type="Proteomes" id="UP000308652"/>
    </source>
</evidence>
<evidence type="ECO:0000313" key="2">
    <source>
        <dbReference type="EMBL" id="TFK38397.1"/>
    </source>
</evidence>
<dbReference type="Proteomes" id="UP000308652">
    <property type="component" value="Unassembled WGS sequence"/>
</dbReference>
<feature type="signal peptide" evidence="1">
    <location>
        <begin position="1"/>
        <end position="15"/>
    </location>
</feature>
<evidence type="ECO:0000256" key="1">
    <source>
        <dbReference type="SAM" id="SignalP"/>
    </source>
</evidence>
<proteinExistence type="predicted"/>
<dbReference type="OrthoDB" id="39175at2759"/>
<dbReference type="AlphaFoldDB" id="A0A5C3M0V4"/>
<name>A0A5C3M0V4_9AGAR</name>
<organism evidence="2 3">
    <name type="scientific">Crucibulum laeve</name>
    <dbReference type="NCBI Taxonomy" id="68775"/>
    <lineage>
        <taxon>Eukaryota</taxon>
        <taxon>Fungi</taxon>
        <taxon>Dikarya</taxon>
        <taxon>Basidiomycota</taxon>
        <taxon>Agaricomycotina</taxon>
        <taxon>Agaricomycetes</taxon>
        <taxon>Agaricomycetidae</taxon>
        <taxon>Agaricales</taxon>
        <taxon>Agaricineae</taxon>
        <taxon>Nidulariaceae</taxon>
        <taxon>Crucibulum</taxon>
    </lineage>
</organism>
<reference evidence="2 3" key="1">
    <citation type="journal article" date="2019" name="Nat. Ecol. Evol.">
        <title>Megaphylogeny resolves global patterns of mushroom evolution.</title>
        <authorList>
            <person name="Varga T."/>
            <person name="Krizsan K."/>
            <person name="Foldi C."/>
            <person name="Dima B."/>
            <person name="Sanchez-Garcia M."/>
            <person name="Sanchez-Ramirez S."/>
            <person name="Szollosi G.J."/>
            <person name="Szarkandi J.G."/>
            <person name="Papp V."/>
            <person name="Albert L."/>
            <person name="Andreopoulos W."/>
            <person name="Angelini C."/>
            <person name="Antonin V."/>
            <person name="Barry K.W."/>
            <person name="Bougher N.L."/>
            <person name="Buchanan P."/>
            <person name="Buyck B."/>
            <person name="Bense V."/>
            <person name="Catcheside P."/>
            <person name="Chovatia M."/>
            <person name="Cooper J."/>
            <person name="Damon W."/>
            <person name="Desjardin D."/>
            <person name="Finy P."/>
            <person name="Geml J."/>
            <person name="Haridas S."/>
            <person name="Hughes K."/>
            <person name="Justo A."/>
            <person name="Karasinski D."/>
            <person name="Kautmanova I."/>
            <person name="Kiss B."/>
            <person name="Kocsube S."/>
            <person name="Kotiranta H."/>
            <person name="LaButti K.M."/>
            <person name="Lechner B.E."/>
            <person name="Liimatainen K."/>
            <person name="Lipzen A."/>
            <person name="Lukacs Z."/>
            <person name="Mihaltcheva S."/>
            <person name="Morgado L.N."/>
            <person name="Niskanen T."/>
            <person name="Noordeloos M.E."/>
            <person name="Ohm R.A."/>
            <person name="Ortiz-Santana B."/>
            <person name="Ovrebo C."/>
            <person name="Racz N."/>
            <person name="Riley R."/>
            <person name="Savchenko A."/>
            <person name="Shiryaev A."/>
            <person name="Soop K."/>
            <person name="Spirin V."/>
            <person name="Szebenyi C."/>
            <person name="Tomsovsky M."/>
            <person name="Tulloss R.E."/>
            <person name="Uehling J."/>
            <person name="Grigoriev I.V."/>
            <person name="Vagvolgyi C."/>
            <person name="Papp T."/>
            <person name="Martin F.M."/>
            <person name="Miettinen O."/>
            <person name="Hibbett D.S."/>
            <person name="Nagy L.G."/>
        </authorList>
    </citation>
    <scope>NUCLEOTIDE SEQUENCE [LARGE SCALE GENOMIC DNA]</scope>
    <source>
        <strain evidence="2 3">CBS 166.37</strain>
    </source>
</reference>
<protein>
    <submittedName>
        <fullName evidence="2">Uncharacterized protein</fullName>
    </submittedName>
</protein>